<dbReference type="PANTHER" id="PTHR13696:SF96">
    <property type="entry name" value="COBQ_COBB_MIND_PARA NUCLEOTIDE BINDING DOMAIN-CONTAINING PROTEIN"/>
    <property type="match status" value="1"/>
</dbReference>
<dbReference type="EMBL" id="CP025120">
    <property type="protein sequence ID" value="AUD78575.1"/>
    <property type="molecule type" value="Genomic_DNA"/>
</dbReference>
<dbReference type="Pfam" id="PF07015">
    <property type="entry name" value="VirC1"/>
    <property type="match status" value="1"/>
</dbReference>
<dbReference type="AlphaFoldDB" id="A0A2K9A3Y1"/>
<evidence type="ECO:0000313" key="1">
    <source>
        <dbReference type="EMBL" id="AUD78575.1"/>
    </source>
</evidence>
<dbReference type="SUPFAM" id="SSF52540">
    <property type="entry name" value="P-loop containing nucleoside triphosphate hydrolases"/>
    <property type="match status" value="1"/>
</dbReference>
<gene>
    <name evidence="1" type="ORF">CW740_04615</name>
</gene>
<accession>A0A2K9A3Y1</accession>
<name>A0A2K9A3Y1_9GAMM</name>
<dbReference type="Proteomes" id="UP000232693">
    <property type="component" value="Chromosome"/>
</dbReference>
<dbReference type="InterPro" id="IPR009744">
    <property type="entry name" value="VirC1"/>
</dbReference>
<dbReference type="CDD" id="cd02042">
    <property type="entry name" value="ParAB_family"/>
    <property type="match status" value="1"/>
</dbReference>
<sequence>MRAKVISFVQMKGGAGKTTLCANIASTLSDKSKVLMIDTDHPQSSLETWYRVRDEQYLIENMDVVSSKNLAHLQKQVRENTDLYDYILIDGHPRITNLTRAVVLLSDLALIPLSPSPIEVWSTKHLAEIVDEARGLNPNLEARICWNRYRVRTNSADNVVANAKQELGMEDFPTKLGNRVAYLDSFAEGLTVAEWHDPAAKLEIWSLTSNIERLISQLPKSRLKTENQVDRFAKGK</sequence>
<dbReference type="RefSeq" id="WP_106646440.1">
    <property type="nucleotide sequence ID" value="NZ_BMGO01000002.1"/>
</dbReference>
<organism evidence="1 2">
    <name type="scientific">Kangiella profundi</name>
    <dbReference type="NCBI Taxonomy" id="1561924"/>
    <lineage>
        <taxon>Bacteria</taxon>
        <taxon>Pseudomonadati</taxon>
        <taxon>Pseudomonadota</taxon>
        <taxon>Gammaproteobacteria</taxon>
        <taxon>Kangiellales</taxon>
        <taxon>Kangiellaceae</taxon>
        <taxon>Kangiella</taxon>
    </lineage>
</organism>
<evidence type="ECO:0000313" key="2">
    <source>
        <dbReference type="Proteomes" id="UP000232693"/>
    </source>
</evidence>
<dbReference type="PIRSF" id="PIRSF009320">
    <property type="entry name" value="Nuc_binding_HP_1000"/>
    <property type="match status" value="1"/>
</dbReference>
<protein>
    <submittedName>
        <fullName evidence="1">ParA family protein</fullName>
    </submittedName>
</protein>
<dbReference type="InterPro" id="IPR027417">
    <property type="entry name" value="P-loop_NTPase"/>
</dbReference>
<dbReference type="Gene3D" id="3.40.50.300">
    <property type="entry name" value="P-loop containing nucleotide triphosphate hydrolases"/>
    <property type="match status" value="1"/>
</dbReference>
<dbReference type="KEGG" id="kpd:CW740_04615"/>
<dbReference type="InterPro" id="IPR050678">
    <property type="entry name" value="DNA_Partitioning_ATPase"/>
</dbReference>
<dbReference type="OrthoDB" id="69313at2"/>
<keyword evidence="2" id="KW-1185">Reference proteome</keyword>
<proteinExistence type="predicted"/>
<reference evidence="1 2" key="1">
    <citation type="submission" date="2017-12" db="EMBL/GenBank/DDBJ databases">
        <title>Kangiella profundi FT102 completed genome.</title>
        <authorList>
            <person name="Xu J."/>
            <person name="Wang J."/>
            <person name="Lu Y."/>
        </authorList>
    </citation>
    <scope>NUCLEOTIDE SEQUENCE [LARGE SCALE GENOMIC DNA]</scope>
    <source>
        <strain evidence="1 2">FT102</strain>
    </source>
</reference>
<dbReference type="PANTHER" id="PTHR13696">
    <property type="entry name" value="P-LOOP CONTAINING NUCLEOSIDE TRIPHOSPHATE HYDROLASE"/>
    <property type="match status" value="1"/>
</dbReference>